<sequence>MFVGNLQQFHMVEISPDTTAGDVVALMESQGALVGWAGTGGWMVFEVAQDFGMERPIRSYELLVDIQSSWLKDKTVNYFMLKLTPLASTLARSAIPSSSPTHSGYIEWESRRGKWSKRWVQLKEHSIYLSKRDNGKDEVLICSLSNFDAYQVTRPYKAPKPFTFSVKSTDKLSFFENTDDYMHTFSCSEKDGKIWMEKILIARSYVLYQEKNILFGSKPSGNGAPSSNTVLSRTGTRKSSSSAQRPVQPLVNMPPVFMASAVPSLPHANVFEPGSLLSRQT</sequence>
<dbReference type="Pfam" id="PF00169">
    <property type="entry name" value="PH"/>
    <property type="match status" value="1"/>
</dbReference>
<dbReference type="InterPro" id="IPR001849">
    <property type="entry name" value="PH_domain"/>
</dbReference>
<dbReference type="OrthoDB" id="43122at2759"/>
<evidence type="ECO:0000313" key="4">
    <source>
        <dbReference type="Proteomes" id="UP000807469"/>
    </source>
</evidence>
<proteinExistence type="predicted"/>
<dbReference type="AlphaFoldDB" id="A0A9P6D5E2"/>
<feature type="domain" description="PH" evidence="2">
    <location>
        <begin position="99"/>
        <end position="204"/>
    </location>
</feature>
<comment type="caution">
    <text evidence="3">The sequence shown here is derived from an EMBL/GenBank/DDBJ whole genome shotgun (WGS) entry which is preliminary data.</text>
</comment>
<dbReference type="PANTHER" id="PTHR38700">
    <property type="entry name" value="YALI0E22418P"/>
    <property type="match status" value="1"/>
</dbReference>
<reference evidence="3" key="1">
    <citation type="submission" date="2020-11" db="EMBL/GenBank/DDBJ databases">
        <authorList>
            <consortium name="DOE Joint Genome Institute"/>
            <person name="Ahrendt S."/>
            <person name="Riley R."/>
            <person name="Andreopoulos W."/>
            <person name="Labutti K."/>
            <person name="Pangilinan J."/>
            <person name="Ruiz-Duenas F.J."/>
            <person name="Barrasa J.M."/>
            <person name="Sanchez-Garcia M."/>
            <person name="Camarero S."/>
            <person name="Miyauchi S."/>
            <person name="Serrano A."/>
            <person name="Linde D."/>
            <person name="Babiker R."/>
            <person name="Drula E."/>
            <person name="Ayuso-Fernandez I."/>
            <person name="Pacheco R."/>
            <person name="Padilla G."/>
            <person name="Ferreira P."/>
            <person name="Barriuso J."/>
            <person name="Kellner H."/>
            <person name="Castanera R."/>
            <person name="Alfaro M."/>
            <person name="Ramirez L."/>
            <person name="Pisabarro A.G."/>
            <person name="Kuo A."/>
            <person name="Tritt A."/>
            <person name="Lipzen A."/>
            <person name="He G."/>
            <person name="Yan M."/>
            <person name="Ng V."/>
            <person name="Cullen D."/>
            <person name="Martin F."/>
            <person name="Rosso M.-N."/>
            <person name="Henrissat B."/>
            <person name="Hibbett D."/>
            <person name="Martinez A.T."/>
            <person name="Grigoriev I.V."/>
        </authorList>
    </citation>
    <scope>NUCLEOTIDE SEQUENCE</scope>
    <source>
        <strain evidence="3">CIRM-BRFM 674</strain>
    </source>
</reference>
<evidence type="ECO:0000256" key="1">
    <source>
        <dbReference type="SAM" id="MobiDB-lite"/>
    </source>
</evidence>
<feature type="compositionally biased region" description="Polar residues" evidence="1">
    <location>
        <begin position="219"/>
        <end position="245"/>
    </location>
</feature>
<name>A0A9P6D5E2_9AGAR</name>
<feature type="region of interest" description="Disordered" evidence="1">
    <location>
        <begin position="218"/>
        <end position="247"/>
    </location>
</feature>
<dbReference type="Pfam" id="PF21989">
    <property type="entry name" value="RA_2"/>
    <property type="match status" value="1"/>
</dbReference>
<dbReference type="SUPFAM" id="SSF54236">
    <property type="entry name" value="Ubiquitin-like"/>
    <property type="match status" value="1"/>
</dbReference>
<evidence type="ECO:0000259" key="2">
    <source>
        <dbReference type="PROSITE" id="PS50003"/>
    </source>
</evidence>
<dbReference type="SMART" id="SM00233">
    <property type="entry name" value="PH"/>
    <property type="match status" value="1"/>
</dbReference>
<evidence type="ECO:0000313" key="3">
    <source>
        <dbReference type="EMBL" id="KAF9483548.1"/>
    </source>
</evidence>
<dbReference type="InterPro" id="IPR011993">
    <property type="entry name" value="PH-like_dom_sf"/>
</dbReference>
<dbReference type="SUPFAM" id="SSF50729">
    <property type="entry name" value="PH domain-like"/>
    <property type="match status" value="1"/>
</dbReference>
<dbReference type="InterPro" id="IPR029071">
    <property type="entry name" value="Ubiquitin-like_domsf"/>
</dbReference>
<dbReference type="EMBL" id="MU155152">
    <property type="protein sequence ID" value="KAF9483548.1"/>
    <property type="molecule type" value="Genomic_DNA"/>
</dbReference>
<dbReference type="Gene3D" id="3.10.20.90">
    <property type="entry name" value="Phosphatidylinositol 3-kinase Catalytic Subunit, Chain A, domain 1"/>
    <property type="match status" value="1"/>
</dbReference>
<dbReference type="PANTHER" id="PTHR38700:SF1">
    <property type="entry name" value="PH DOMAIN-CONTAINING PROTEIN"/>
    <property type="match status" value="1"/>
</dbReference>
<accession>A0A9P6D5E2</accession>
<dbReference type="PROSITE" id="PS50003">
    <property type="entry name" value="PH_DOMAIN"/>
    <property type="match status" value="1"/>
</dbReference>
<keyword evidence="4" id="KW-1185">Reference proteome</keyword>
<gene>
    <name evidence="3" type="ORF">BDN70DRAFT_904143</name>
</gene>
<dbReference type="CDD" id="cd00821">
    <property type="entry name" value="PH"/>
    <property type="match status" value="1"/>
</dbReference>
<dbReference type="Gene3D" id="2.30.29.30">
    <property type="entry name" value="Pleckstrin-homology domain (PH domain)/Phosphotyrosine-binding domain (PTB)"/>
    <property type="match status" value="1"/>
</dbReference>
<protein>
    <recommendedName>
        <fullName evidence="2">PH domain-containing protein</fullName>
    </recommendedName>
</protein>
<organism evidence="3 4">
    <name type="scientific">Pholiota conissans</name>
    <dbReference type="NCBI Taxonomy" id="109636"/>
    <lineage>
        <taxon>Eukaryota</taxon>
        <taxon>Fungi</taxon>
        <taxon>Dikarya</taxon>
        <taxon>Basidiomycota</taxon>
        <taxon>Agaricomycotina</taxon>
        <taxon>Agaricomycetes</taxon>
        <taxon>Agaricomycetidae</taxon>
        <taxon>Agaricales</taxon>
        <taxon>Agaricineae</taxon>
        <taxon>Strophariaceae</taxon>
        <taxon>Pholiota</taxon>
    </lineage>
</organism>
<dbReference type="Proteomes" id="UP000807469">
    <property type="component" value="Unassembled WGS sequence"/>
</dbReference>